<evidence type="ECO:0000313" key="1">
    <source>
        <dbReference type="EMBL" id="KNE21945.1"/>
    </source>
</evidence>
<evidence type="ECO:0008006" key="3">
    <source>
        <dbReference type="Google" id="ProtNLM"/>
    </source>
</evidence>
<protein>
    <recommendedName>
        <fullName evidence="3">YhzD-like protein</fullName>
    </recommendedName>
</protein>
<proteinExistence type="predicted"/>
<comment type="caution">
    <text evidence="1">The sequence shown here is derived from an EMBL/GenBank/DDBJ whole genome shotgun (WGS) entry which is preliminary data.</text>
</comment>
<organism evidence="1 2">
    <name type="scientific">Virgibacillus pantothenticus</name>
    <dbReference type="NCBI Taxonomy" id="1473"/>
    <lineage>
        <taxon>Bacteria</taxon>
        <taxon>Bacillati</taxon>
        <taxon>Bacillota</taxon>
        <taxon>Bacilli</taxon>
        <taxon>Bacillales</taxon>
        <taxon>Bacillaceae</taxon>
        <taxon>Virgibacillus</taxon>
    </lineage>
</organism>
<dbReference type="RefSeq" id="WP_050350225.1">
    <property type="nucleotide sequence ID" value="NZ_BOSN01000005.1"/>
</dbReference>
<dbReference type="Proteomes" id="UP000036780">
    <property type="component" value="Unassembled WGS sequence"/>
</dbReference>
<gene>
    <name evidence="1" type="ORF">AFK71_03825</name>
</gene>
<keyword evidence="2" id="KW-1185">Reference proteome</keyword>
<dbReference type="AlphaFoldDB" id="A0A0L0QTC6"/>
<evidence type="ECO:0000313" key="2">
    <source>
        <dbReference type="Proteomes" id="UP000036780"/>
    </source>
</evidence>
<dbReference type="Pfam" id="PF14120">
    <property type="entry name" value="YhzD"/>
    <property type="match status" value="1"/>
</dbReference>
<reference evidence="2" key="1">
    <citation type="submission" date="2015-07" db="EMBL/GenBank/DDBJ databases">
        <title>Fjat-10053 dsm26.</title>
        <authorList>
            <person name="Liu B."/>
            <person name="Wang J."/>
            <person name="Zhu Y."/>
            <person name="Liu G."/>
            <person name="Chen Q."/>
            <person name="Chen Z."/>
            <person name="Lan J."/>
            <person name="Che J."/>
            <person name="Ge C."/>
            <person name="Shi H."/>
            <person name="Pan Z."/>
            <person name="Liu X."/>
        </authorList>
    </citation>
    <scope>NUCLEOTIDE SEQUENCE [LARGE SCALE GENOMIC DNA]</scope>
    <source>
        <strain evidence="2">DSM 26</strain>
    </source>
</reference>
<dbReference type="EMBL" id="LGTO01000004">
    <property type="protein sequence ID" value="KNE21945.1"/>
    <property type="molecule type" value="Genomic_DNA"/>
</dbReference>
<name>A0A0L0QTC6_VIRPA</name>
<dbReference type="PATRIC" id="fig|1473.5.peg.3716"/>
<accession>A0A0L0QTC6</accession>
<dbReference type="InterPro" id="IPR025544">
    <property type="entry name" value="YhzD"/>
</dbReference>
<dbReference type="GeneID" id="66869678"/>
<sequence length="61" mass="6946">MRDYTLTVFDSSGEKLLDETFTAANDDEAKEMGTSKLDQAGYLDYTHRCVTPDAKLILFHR</sequence>
<dbReference type="OrthoDB" id="2355652at2"/>